<name>Q4JUZ9_CORJK</name>
<evidence type="ECO:0000313" key="1">
    <source>
        <dbReference type="EMBL" id="CAI37358.1"/>
    </source>
</evidence>
<dbReference type="RefSeq" id="WP_011273711.1">
    <property type="nucleotide sequence ID" value="NC_007164.1"/>
</dbReference>
<dbReference type="PATRIC" id="fig|306537.10.peg.1208"/>
<evidence type="ECO:0000313" key="2">
    <source>
        <dbReference type="Proteomes" id="UP000000545"/>
    </source>
</evidence>
<dbReference type="HOGENOM" id="CLU_256763_0_0_11"/>
<organism evidence="1 2">
    <name type="scientific">Corynebacterium jeikeium (strain K411)</name>
    <dbReference type="NCBI Taxonomy" id="306537"/>
    <lineage>
        <taxon>Bacteria</taxon>
        <taxon>Bacillati</taxon>
        <taxon>Actinomycetota</taxon>
        <taxon>Actinomycetes</taxon>
        <taxon>Mycobacteriales</taxon>
        <taxon>Corynebacteriaceae</taxon>
        <taxon>Corynebacterium</taxon>
    </lineage>
</organism>
<keyword evidence="2" id="KW-1185">Reference proteome</keyword>
<dbReference type="EMBL" id="CR931997">
    <property type="protein sequence ID" value="CAI37358.1"/>
    <property type="molecule type" value="Genomic_DNA"/>
</dbReference>
<dbReference type="OrthoDB" id="4414113at2"/>
<gene>
    <name evidence="1" type="ordered locus">jk1194</name>
</gene>
<protein>
    <submittedName>
        <fullName evidence="1">Uncharacterized protein</fullName>
    </submittedName>
</protein>
<dbReference type="eggNOG" id="ENOG5031J6U">
    <property type="taxonomic scope" value="Bacteria"/>
</dbReference>
<dbReference type="KEGG" id="cjk:jk1194"/>
<dbReference type="STRING" id="306537.jk1194"/>
<accession>Q4JUZ9</accession>
<proteinExistence type="predicted"/>
<dbReference type="Proteomes" id="UP000000545">
    <property type="component" value="Chromosome"/>
</dbReference>
<sequence length="1364" mass="153991">MEFEFHFVRPQPRILNNTEAQATLLRDADLDELRGTPDPEMEGFAQELGRILDADFPPRRLLSATVDTEDPFAVGDIRRAALKHRVSAFLGTSDLFVDASGVSGAIAPELYVTNSLGTAWAQVSERTIDWAFADALRAPVSEGVWVRITTRDPRPDEFGHSMRFHLLESGEVKVVWAKSTNEIFDIQWRQAVTYEEARAQLLAFADRCPTTLHHFWQDPQRHGNAPVAETSIKTCDLSQRSQYRLRRLGAFRELPPRVSLRLNDQFEFALELGKDKEGRWRAALQRAPHGGLEKIFESSDTLLEIAEAYTRNERGRVLDFFPESAELQAPAAHVVTAMVLPEREEPWTNSSVCRMHLFMAHRDSQVHEAMEDFLQAITPSLSSKFEIAERQSKKSGEVKFTVQREESDHVFVLLSAAAARHGVSLVVDRSEVLFNPSGRSRQGEWRSTAELFESGQCRNRWEVASPQALLEAMTLNYSNWQLRLTYTSKEHPGCRQILIVEPNGQRCETFTIKAYESENPESGRLHSWTTRESKQFSQGQVLNLIQQTVADPLQLDEYSHWDSWPRTSNGPKDLPFSVSTTTRKPTRLDHALLLKTLKEFAPDEPRGWIEITDDRTPGDFFRIDCADHPGWVIAKWGYNHGASQRGVVCTNDIEEAFHLCRLFVDDRWDALEEWKPTAHSIRPESPLHVYIPAAQPPVSHHEIVREFYASEDLNLRSVPPEAEGMFRDLEEFLGQGIEPQRRVTVMVDPSDTERIRGICQIAMRHHAVVFYGETGLLANGVGLDLQVGSDARLINCLGSTWREVSEETLDCAFADALRLSDPKGIWLRVCIGGSKAPEDNALSATLTEDGTWLMTWQYAAAARGVQKEFLNFRTNSYDMARELLLAFADRSPFLEQLPWQTAEGGQREVGIDLTQRNELPLQRFDAVLQLPRETFVPLHTRPGESLLYGCTQDGQWLAMLKRGNGFVATKAFTGGEELAGFARWYATANATEVENMFGMHPPSLEKRWAPRGMAEVSFLMLPQRAEPWAQTTVLHFQHWLAQNNREASEEMRVFVHALQEARSAGLQFTSPTDGAVEARALTSVWVDRAGLLETLGQMSNIAMSHGISMVVNGNHVLLNFARTATDQSTICLMMKGTDSFISETWMQPSTAAFAQAIQRLANGETVVVCNRIHTGSAAPGEDFQEFLMGVENDKQGYCLSYEVPGGIKIEAHELTGREIRDAFEAFVQDPTQPPNSVNWDSFGQSQLPAAESERFEIQSNVFEPAPLGAENVHELQTVRLPKTGDFIQVLDAQVEGDYIRVYNDSGRFRTGFLVSWGHDFGQIESFQRKTKSLDEALKLVEHYVAGDRREFVALGWKRRRTKRS</sequence>
<reference evidence="1 2" key="1">
    <citation type="journal article" date="2005" name="J. Bacteriol.">
        <title>Complete genome sequence and analysis of the multiresistant nosocomial pathogen Corynebacterium jeikeium K411, a lipid-requiring bacterium of the human skin flora.</title>
        <authorList>
            <person name="Tauch A."/>
            <person name="Kaiser O."/>
            <person name="Hain T."/>
            <person name="Goesmann A."/>
            <person name="Weisshaar B."/>
            <person name="Albersmeier A."/>
            <person name="Bekel T."/>
            <person name="Bischoff N."/>
            <person name="Brune I."/>
            <person name="Chakraborty T."/>
            <person name="Kalinowski J."/>
            <person name="Meyer F."/>
            <person name="Rupp O."/>
            <person name="Schneiker S."/>
            <person name="Viehoever P."/>
            <person name="Puehler A."/>
        </authorList>
    </citation>
    <scope>NUCLEOTIDE SEQUENCE [LARGE SCALE GENOMIC DNA]</scope>
    <source>
        <strain evidence="1 2">K411</strain>
    </source>
</reference>